<evidence type="ECO:0000256" key="5">
    <source>
        <dbReference type="ARBA" id="ARBA00022692"/>
    </source>
</evidence>
<evidence type="ECO:0000256" key="13">
    <source>
        <dbReference type="RuleBase" id="RU362091"/>
    </source>
</evidence>
<comment type="similarity">
    <text evidence="2 13">Belongs to the sodium:solute symporter (SSF) (TC 2.A.21) family.</text>
</comment>
<dbReference type="Pfam" id="PF00474">
    <property type="entry name" value="SSF"/>
    <property type="match status" value="1"/>
</dbReference>
<keyword evidence="5 14" id="KW-0812">Transmembrane</keyword>
<feature type="transmembrane region" description="Helical" evidence="14">
    <location>
        <begin position="414"/>
        <end position="432"/>
    </location>
</feature>
<feature type="transmembrane region" description="Helical" evidence="14">
    <location>
        <begin position="380"/>
        <end position="399"/>
    </location>
</feature>
<dbReference type="InterPro" id="IPR001734">
    <property type="entry name" value="Na/solute_symporter"/>
</dbReference>
<keyword evidence="6 14" id="KW-0769">Symport</keyword>
<organism evidence="15 16">
    <name type="scientific">[Ruminococcus] torques</name>
    <dbReference type="NCBI Taxonomy" id="33039"/>
    <lineage>
        <taxon>Bacteria</taxon>
        <taxon>Bacillati</taxon>
        <taxon>Bacillota</taxon>
        <taxon>Clostridia</taxon>
        <taxon>Lachnospirales</taxon>
        <taxon>Lachnospiraceae</taxon>
        <taxon>Mediterraneibacter</taxon>
    </lineage>
</organism>
<comment type="catalytic activity">
    <reaction evidence="12">
        <text>L-proline(in) + Na(+)(in) = L-proline(out) + Na(+)(out)</text>
        <dbReference type="Rhea" id="RHEA:28967"/>
        <dbReference type="ChEBI" id="CHEBI:29101"/>
        <dbReference type="ChEBI" id="CHEBI:60039"/>
    </reaction>
</comment>
<dbReference type="Gene3D" id="1.20.1730.10">
    <property type="entry name" value="Sodium/glucose cotransporter"/>
    <property type="match status" value="1"/>
</dbReference>
<feature type="transmembrane region" description="Helical" evidence="14">
    <location>
        <begin position="439"/>
        <end position="456"/>
    </location>
</feature>
<dbReference type="GO" id="GO:0005886">
    <property type="term" value="C:plasma membrane"/>
    <property type="evidence" value="ECO:0007669"/>
    <property type="project" value="UniProtKB-SubCell"/>
</dbReference>
<keyword evidence="10 14" id="KW-0472">Membrane</keyword>
<dbReference type="PROSITE" id="PS50283">
    <property type="entry name" value="NA_SOLUT_SYMP_3"/>
    <property type="match status" value="1"/>
</dbReference>
<keyword evidence="9 14" id="KW-0406">Ion transport</keyword>
<name>A0A175A4I8_9FIRM</name>
<dbReference type="PANTHER" id="PTHR48086:SF3">
    <property type="entry name" value="SODIUM_PROLINE SYMPORTER"/>
    <property type="match status" value="1"/>
</dbReference>
<evidence type="ECO:0000313" key="15">
    <source>
        <dbReference type="EMBL" id="CUQ92857.1"/>
    </source>
</evidence>
<accession>A0A175A4I8</accession>
<feature type="transmembrane region" description="Helical" evidence="14">
    <location>
        <begin position="6"/>
        <end position="24"/>
    </location>
</feature>
<keyword evidence="11 14" id="KW-0739">Sodium transport</keyword>
<dbReference type="InterPro" id="IPR038377">
    <property type="entry name" value="Na/Glc_symporter_sf"/>
</dbReference>
<feature type="transmembrane region" description="Helical" evidence="14">
    <location>
        <begin position="283"/>
        <end position="303"/>
    </location>
</feature>
<dbReference type="EMBL" id="CZBX01000017">
    <property type="protein sequence ID" value="CUQ92857.1"/>
    <property type="molecule type" value="Genomic_DNA"/>
</dbReference>
<feature type="transmembrane region" description="Helical" evidence="14">
    <location>
        <begin position="192"/>
        <end position="210"/>
    </location>
</feature>
<comment type="subcellular location">
    <subcellularLocation>
        <location evidence="1 14">Cell membrane</location>
        <topology evidence="1 14">Multi-pass membrane protein</topology>
    </subcellularLocation>
</comment>
<dbReference type="CDD" id="cd11475">
    <property type="entry name" value="SLC5sbd_PutP"/>
    <property type="match status" value="1"/>
</dbReference>
<sequence length="506" mass="54456">MNWEIITFIAYFVILLGVALVFYFNGTNKNSEDFFLGGRSMGPWVTALSAQASDMSAWLLMGLPGSILAFGFGQMWIGIGLALGTAANWILCAKRLRTFSKAADDAITLPQYLTNRFATDSRSLQLTCALIFLFAYTIYVASALVAGTSVFTTLFPTVSPKIAMFAFLLIIVAYTFFGGFAAVCWTDFFQGLLMMLALMLVPLVVCIGHSDLLDPTALTTVYTYTDAATGAVTQCAFGGGIFDASWQDIVSGLGWGLGYFGMPHILVRFMSIEKPSMIKKSSIVAIVWVIISLFSAVLIAYLGRMVMGAELLTQGNQKLVFIAMARRFFPAGICGLLLAAIIAASISTADSQLLVASSSFTADLYKPFFRKNASEKETLMVGRILVLILSLIAFGIANSKGSGAQAIMDMVENAWGAFGASFGPTILLSLFWKRFNYQGAVAGVISGFVVDLGWLLTGMTDATGIFEIVPGFFASLLIAVIVAKLTAEPNKKAVEIFDQGIKAETE</sequence>
<evidence type="ECO:0000256" key="14">
    <source>
        <dbReference type="RuleBase" id="RU366012"/>
    </source>
</evidence>
<evidence type="ECO:0000256" key="8">
    <source>
        <dbReference type="ARBA" id="ARBA00023053"/>
    </source>
</evidence>
<dbReference type="Proteomes" id="UP000078383">
    <property type="component" value="Unassembled WGS sequence"/>
</dbReference>
<comment type="function">
    <text evidence="14">Catalyzes the sodium-dependent uptake of extracellular L-proline.</text>
</comment>
<reference evidence="15 16" key="1">
    <citation type="submission" date="2015-09" db="EMBL/GenBank/DDBJ databases">
        <authorList>
            <consortium name="Pathogen Informatics"/>
        </authorList>
    </citation>
    <scope>NUCLEOTIDE SEQUENCE [LARGE SCALE GENOMIC DNA]</scope>
    <source>
        <strain evidence="15 16">2789STDY5834889</strain>
    </source>
</reference>
<keyword evidence="4 14" id="KW-1003">Cell membrane</keyword>
<evidence type="ECO:0000256" key="12">
    <source>
        <dbReference type="ARBA" id="ARBA00033708"/>
    </source>
</evidence>
<proteinExistence type="inferred from homology"/>
<dbReference type="OrthoDB" id="9810181at2"/>
<evidence type="ECO:0000256" key="11">
    <source>
        <dbReference type="ARBA" id="ARBA00023201"/>
    </source>
</evidence>
<dbReference type="AlphaFoldDB" id="A0A175A4I8"/>
<feature type="transmembrane region" description="Helical" evidence="14">
    <location>
        <begin position="328"/>
        <end position="349"/>
    </location>
</feature>
<keyword evidence="7 14" id="KW-1133">Transmembrane helix</keyword>
<evidence type="ECO:0000256" key="9">
    <source>
        <dbReference type="ARBA" id="ARBA00023065"/>
    </source>
</evidence>
<evidence type="ECO:0000256" key="1">
    <source>
        <dbReference type="ARBA" id="ARBA00004651"/>
    </source>
</evidence>
<keyword evidence="8 14" id="KW-0915">Sodium</keyword>
<protein>
    <recommendedName>
        <fullName evidence="14">Sodium/proline symporter</fullName>
    </recommendedName>
    <alternativeName>
        <fullName evidence="14">Proline permease</fullName>
    </alternativeName>
</protein>
<dbReference type="RefSeq" id="WP_055173488.1">
    <property type="nucleotide sequence ID" value="NZ_CZBX01000017.1"/>
</dbReference>
<dbReference type="GO" id="GO:0031402">
    <property type="term" value="F:sodium ion binding"/>
    <property type="evidence" value="ECO:0007669"/>
    <property type="project" value="UniProtKB-UniRule"/>
</dbReference>
<gene>
    <name evidence="15" type="primary">putP_2</name>
    <name evidence="15" type="ORF">ERS852502_02727</name>
</gene>
<feature type="transmembrane region" description="Helical" evidence="14">
    <location>
        <begin position="462"/>
        <end position="483"/>
    </location>
</feature>
<evidence type="ECO:0000256" key="10">
    <source>
        <dbReference type="ARBA" id="ARBA00023136"/>
    </source>
</evidence>
<keyword evidence="14" id="KW-0029">Amino-acid transport</keyword>
<dbReference type="NCBIfam" id="TIGR00813">
    <property type="entry name" value="sss"/>
    <property type="match status" value="1"/>
</dbReference>
<feature type="transmembrane region" description="Helical" evidence="14">
    <location>
        <begin position="162"/>
        <end position="185"/>
    </location>
</feature>
<dbReference type="InterPro" id="IPR050277">
    <property type="entry name" value="Sodium:Solute_Symporter"/>
</dbReference>
<feature type="transmembrane region" description="Helical" evidence="14">
    <location>
        <begin position="252"/>
        <end position="271"/>
    </location>
</feature>
<evidence type="ECO:0000256" key="6">
    <source>
        <dbReference type="ARBA" id="ARBA00022847"/>
    </source>
</evidence>
<evidence type="ECO:0000256" key="2">
    <source>
        <dbReference type="ARBA" id="ARBA00006434"/>
    </source>
</evidence>
<dbReference type="PANTHER" id="PTHR48086">
    <property type="entry name" value="SODIUM/PROLINE SYMPORTER-RELATED"/>
    <property type="match status" value="1"/>
</dbReference>
<dbReference type="GO" id="GO:0015824">
    <property type="term" value="P:proline transport"/>
    <property type="evidence" value="ECO:0007669"/>
    <property type="project" value="UniProtKB-UniRule"/>
</dbReference>
<evidence type="ECO:0000256" key="4">
    <source>
        <dbReference type="ARBA" id="ARBA00022475"/>
    </source>
</evidence>
<feature type="transmembrane region" description="Helical" evidence="14">
    <location>
        <begin position="126"/>
        <end position="150"/>
    </location>
</feature>
<keyword evidence="3 14" id="KW-0813">Transport</keyword>
<evidence type="ECO:0000313" key="16">
    <source>
        <dbReference type="Proteomes" id="UP000078383"/>
    </source>
</evidence>
<evidence type="ECO:0000256" key="7">
    <source>
        <dbReference type="ARBA" id="ARBA00022989"/>
    </source>
</evidence>
<dbReference type="GO" id="GO:0005298">
    <property type="term" value="F:proline:sodium symporter activity"/>
    <property type="evidence" value="ECO:0007669"/>
    <property type="project" value="UniProtKB-UniRule"/>
</dbReference>
<evidence type="ECO:0000256" key="3">
    <source>
        <dbReference type="ARBA" id="ARBA00022448"/>
    </source>
</evidence>
<feature type="transmembrane region" description="Helical" evidence="14">
    <location>
        <begin position="67"/>
        <end position="91"/>
    </location>
</feature>
<dbReference type="InterPro" id="IPR011851">
    <property type="entry name" value="Na/Pro_symporter"/>
</dbReference>